<dbReference type="PROSITE" id="PS00893">
    <property type="entry name" value="NUDIX_BOX"/>
    <property type="match status" value="1"/>
</dbReference>
<proteinExistence type="predicted"/>
<gene>
    <name evidence="4" type="ORF">AQS8620_03198</name>
</gene>
<feature type="domain" description="Nudix hydrolase" evidence="3">
    <location>
        <begin position="3"/>
        <end position="134"/>
    </location>
</feature>
<sequence length="145" mass="15998">MDEPFDGAKIAVLVRGGVLVIERDLRRDIPWPGFWDLPGGGREGLETPLATALRELHEELGLVLDPARVMFHVESDGAGGSAARVHFFGARWDDLDLRAVRLGEEGQRWQHMPVAAFLAHPKAIPSQVARLKMCLAQDRRKTGGT</sequence>
<evidence type="ECO:0000313" key="4">
    <source>
        <dbReference type="EMBL" id="SLN68138.1"/>
    </source>
</evidence>
<dbReference type="InterPro" id="IPR015797">
    <property type="entry name" value="NUDIX_hydrolase-like_dom_sf"/>
</dbReference>
<keyword evidence="2" id="KW-0378">Hydrolase</keyword>
<dbReference type="EMBL" id="FWFS01000014">
    <property type="protein sequence ID" value="SLN68138.1"/>
    <property type="molecule type" value="Genomic_DNA"/>
</dbReference>
<keyword evidence="5" id="KW-1185">Reference proteome</keyword>
<accession>A0A1Y5TR65</accession>
<protein>
    <recommendedName>
        <fullName evidence="3">Nudix hydrolase domain-containing protein</fullName>
    </recommendedName>
</protein>
<evidence type="ECO:0000259" key="3">
    <source>
        <dbReference type="PROSITE" id="PS51462"/>
    </source>
</evidence>
<dbReference type="GO" id="GO:0016787">
    <property type="term" value="F:hydrolase activity"/>
    <property type="evidence" value="ECO:0007669"/>
    <property type="project" value="UniProtKB-KW"/>
</dbReference>
<dbReference type="InterPro" id="IPR020084">
    <property type="entry name" value="NUDIX_hydrolase_CS"/>
</dbReference>
<evidence type="ECO:0000256" key="1">
    <source>
        <dbReference type="ARBA" id="ARBA00001946"/>
    </source>
</evidence>
<evidence type="ECO:0000313" key="5">
    <source>
        <dbReference type="Proteomes" id="UP000193862"/>
    </source>
</evidence>
<dbReference type="InterPro" id="IPR000086">
    <property type="entry name" value="NUDIX_hydrolase_dom"/>
</dbReference>
<reference evidence="4 5" key="1">
    <citation type="submission" date="2017-03" db="EMBL/GenBank/DDBJ databases">
        <authorList>
            <person name="Afonso C.L."/>
            <person name="Miller P.J."/>
            <person name="Scott M.A."/>
            <person name="Spackman E."/>
            <person name="Goraichik I."/>
            <person name="Dimitrov K.M."/>
            <person name="Suarez D.L."/>
            <person name="Swayne D.E."/>
        </authorList>
    </citation>
    <scope>NUCLEOTIDE SEQUENCE [LARGE SCALE GENOMIC DNA]</scope>
    <source>
        <strain evidence="4 5">CECT 8620</strain>
    </source>
</reference>
<name>A0A1Y5TR65_9RHOB</name>
<dbReference type="RefSeq" id="WP_085838000.1">
    <property type="nucleotide sequence ID" value="NZ_FWFS01000014.1"/>
</dbReference>
<dbReference type="Proteomes" id="UP000193862">
    <property type="component" value="Unassembled WGS sequence"/>
</dbReference>
<dbReference type="PANTHER" id="PTHR43046">
    <property type="entry name" value="GDP-MANNOSE MANNOSYL HYDROLASE"/>
    <property type="match status" value="1"/>
</dbReference>
<evidence type="ECO:0000256" key="2">
    <source>
        <dbReference type="ARBA" id="ARBA00022801"/>
    </source>
</evidence>
<dbReference type="Pfam" id="PF00293">
    <property type="entry name" value="NUDIX"/>
    <property type="match status" value="1"/>
</dbReference>
<dbReference type="PANTHER" id="PTHR43046:SF14">
    <property type="entry name" value="MUTT_NUDIX FAMILY PROTEIN"/>
    <property type="match status" value="1"/>
</dbReference>
<organism evidence="4 5">
    <name type="scientific">Aquimixticola soesokkakensis</name>
    <dbReference type="NCBI Taxonomy" id="1519096"/>
    <lineage>
        <taxon>Bacteria</taxon>
        <taxon>Pseudomonadati</taxon>
        <taxon>Pseudomonadota</taxon>
        <taxon>Alphaproteobacteria</taxon>
        <taxon>Rhodobacterales</taxon>
        <taxon>Paracoccaceae</taxon>
        <taxon>Aquimixticola</taxon>
    </lineage>
</organism>
<comment type="cofactor">
    <cofactor evidence="1">
        <name>Mg(2+)</name>
        <dbReference type="ChEBI" id="CHEBI:18420"/>
    </cofactor>
</comment>
<dbReference type="OrthoDB" id="289720at2"/>
<dbReference type="AlphaFoldDB" id="A0A1Y5TR65"/>
<dbReference type="SUPFAM" id="SSF55811">
    <property type="entry name" value="Nudix"/>
    <property type="match status" value="1"/>
</dbReference>
<dbReference type="PROSITE" id="PS51462">
    <property type="entry name" value="NUDIX"/>
    <property type="match status" value="1"/>
</dbReference>
<dbReference type="Gene3D" id="3.90.79.10">
    <property type="entry name" value="Nucleoside Triphosphate Pyrophosphohydrolase"/>
    <property type="match status" value="1"/>
</dbReference>